<keyword evidence="2" id="KW-1185">Reference proteome</keyword>
<organism evidence="1 2">
    <name type="scientific">Holotrichia oblita</name>
    <name type="common">Chafer beetle</name>
    <dbReference type="NCBI Taxonomy" id="644536"/>
    <lineage>
        <taxon>Eukaryota</taxon>
        <taxon>Metazoa</taxon>
        <taxon>Ecdysozoa</taxon>
        <taxon>Arthropoda</taxon>
        <taxon>Hexapoda</taxon>
        <taxon>Insecta</taxon>
        <taxon>Pterygota</taxon>
        <taxon>Neoptera</taxon>
        <taxon>Endopterygota</taxon>
        <taxon>Coleoptera</taxon>
        <taxon>Polyphaga</taxon>
        <taxon>Scarabaeiformia</taxon>
        <taxon>Scarabaeidae</taxon>
        <taxon>Melolonthinae</taxon>
        <taxon>Holotrichia</taxon>
    </lineage>
</organism>
<evidence type="ECO:0000313" key="2">
    <source>
        <dbReference type="Proteomes" id="UP001056778"/>
    </source>
</evidence>
<name>A0ACB9T637_HOLOL</name>
<gene>
    <name evidence="1" type="ORF">MML48_5g00005929</name>
</gene>
<dbReference type="EMBL" id="CM043019">
    <property type="protein sequence ID" value="KAI4462277.1"/>
    <property type="molecule type" value="Genomic_DNA"/>
</dbReference>
<sequence length="220" mass="25074">MELNIEEIYKWIDGYTISRQKRNIARDFSDAVPLAEILKHHFPKAVDLHNYSPKNATAQKVVNWTILNKKVLTKLNINLPSQTIDELAKSTPGAIEKVLFEIKAKLEKKEKKERETAGDVYLVEGLSPQGSAVVPIKVKTGSKILDQKIVPSDVYDTMKKDIEEKDNEINTLKTKVTHLESLLKIKDERINDLTEQIKRLSSEQYYSSSASRLLNKISLN</sequence>
<evidence type="ECO:0000313" key="1">
    <source>
        <dbReference type="EMBL" id="KAI4462277.1"/>
    </source>
</evidence>
<proteinExistence type="predicted"/>
<protein>
    <submittedName>
        <fullName evidence="1">Spermatogenesis-associated 4-related</fullName>
    </submittedName>
</protein>
<reference evidence="1" key="1">
    <citation type="submission" date="2022-04" db="EMBL/GenBank/DDBJ databases">
        <title>Chromosome-scale genome assembly of Holotrichia oblita Faldermann.</title>
        <authorList>
            <person name="Rongchong L."/>
        </authorList>
    </citation>
    <scope>NUCLEOTIDE SEQUENCE</scope>
    <source>
        <strain evidence="1">81SQS9</strain>
    </source>
</reference>
<comment type="caution">
    <text evidence="1">The sequence shown here is derived from an EMBL/GenBank/DDBJ whole genome shotgun (WGS) entry which is preliminary data.</text>
</comment>
<dbReference type="Proteomes" id="UP001056778">
    <property type="component" value="Chromosome 5"/>
</dbReference>
<accession>A0ACB9T637</accession>